<dbReference type="EMBL" id="QGGG01000013">
    <property type="protein sequence ID" value="PWJ80186.1"/>
    <property type="molecule type" value="Genomic_DNA"/>
</dbReference>
<protein>
    <submittedName>
        <fullName evidence="2">Uncharacterized protein</fullName>
    </submittedName>
</protein>
<keyword evidence="3" id="KW-1185">Reference proteome</keyword>
<organism evidence="2 3">
    <name type="scientific">Pseudaminobacter salicylatoxidans</name>
    <dbReference type="NCBI Taxonomy" id="93369"/>
    <lineage>
        <taxon>Bacteria</taxon>
        <taxon>Pseudomonadati</taxon>
        <taxon>Pseudomonadota</taxon>
        <taxon>Alphaproteobacteria</taxon>
        <taxon>Hyphomicrobiales</taxon>
        <taxon>Phyllobacteriaceae</taxon>
        <taxon>Pseudaminobacter</taxon>
    </lineage>
</organism>
<evidence type="ECO:0000313" key="2">
    <source>
        <dbReference type="EMBL" id="PWJ80186.1"/>
    </source>
</evidence>
<feature type="compositionally biased region" description="Basic and acidic residues" evidence="1">
    <location>
        <begin position="12"/>
        <end position="36"/>
    </location>
</feature>
<sequence length="36" mass="4080">MNLEARVIPCLDVKDGPRRPQPRSGEDAQMEKETVL</sequence>
<evidence type="ECO:0000256" key="1">
    <source>
        <dbReference type="SAM" id="MobiDB-lite"/>
    </source>
</evidence>
<gene>
    <name evidence="2" type="ORF">C7441_113113</name>
</gene>
<reference evidence="2 3" key="1">
    <citation type="submission" date="2018-05" db="EMBL/GenBank/DDBJ databases">
        <title>Genomic Encyclopedia of Type Strains, Phase IV (KMG-IV): sequencing the most valuable type-strain genomes for metagenomic binning, comparative biology and taxonomic classification.</title>
        <authorList>
            <person name="Goeker M."/>
        </authorList>
    </citation>
    <scope>NUCLEOTIDE SEQUENCE [LARGE SCALE GENOMIC DNA]</scope>
    <source>
        <strain evidence="2 3">DSM 6986</strain>
    </source>
</reference>
<proteinExistence type="predicted"/>
<evidence type="ECO:0000313" key="3">
    <source>
        <dbReference type="Proteomes" id="UP000245396"/>
    </source>
</evidence>
<dbReference type="Proteomes" id="UP000245396">
    <property type="component" value="Unassembled WGS sequence"/>
</dbReference>
<comment type="caution">
    <text evidence="2">The sequence shown here is derived from an EMBL/GenBank/DDBJ whole genome shotgun (WGS) entry which is preliminary data.</text>
</comment>
<name>A0A316BZ88_PSESE</name>
<dbReference type="AlphaFoldDB" id="A0A316BZ88"/>
<accession>A0A316BZ88</accession>
<feature type="region of interest" description="Disordered" evidence="1">
    <location>
        <begin position="1"/>
        <end position="36"/>
    </location>
</feature>